<dbReference type="AlphaFoldDB" id="A0A060SZG1"/>
<dbReference type="Pfam" id="PF02567">
    <property type="entry name" value="PhzC-PhzF"/>
    <property type="match status" value="1"/>
</dbReference>
<dbReference type="PhylomeDB" id="A0A060SZG1"/>
<dbReference type="PANTHER" id="PTHR13774:SF32">
    <property type="entry name" value="ANTISENSE-ENHANCING SEQUENCE 1"/>
    <property type="match status" value="1"/>
</dbReference>
<dbReference type="PIRSF" id="PIRSF016184">
    <property type="entry name" value="PhzC_PhzF"/>
    <property type="match status" value="1"/>
</dbReference>
<feature type="active site" evidence="1">
    <location>
        <position position="48"/>
    </location>
</feature>
<dbReference type="SUPFAM" id="SSF54506">
    <property type="entry name" value="Diaminopimelate epimerase-like"/>
    <property type="match status" value="1"/>
</dbReference>
<dbReference type="Gene3D" id="3.10.310.10">
    <property type="entry name" value="Diaminopimelate Epimerase, Chain A, domain 1"/>
    <property type="match status" value="2"/>
</dbReference>
<organism evidence="2">
    <name type="scientific">Blastobotrys adeninivorans</name>
    <name type="common">Yeast</name>
    <name type="synonym">Arxula adeninivorans</name>
    <dbReference type="NCBI Taxonomy" id="409370"/>
    <lineage>
        <taxon>Eukaryota</taxon>
        <taxon>Fungi</taxon>
        <taxon>Dikarya</taxon>
        <taxon>Ascomycota</taxon>
        <taxon>Saccharomycotina</taxon>
        <taxon>Dipodascomycetes</taxon>
        <taxon>Dipodascales</taxon>
        <taxon>Trichomonascaceae</taxon>
        <taxon>Blastobotrys</taxon>
    </lineage>
</organism>
<dbReference type="GO" id="GO:0005737">
    <property type="term" value="C:cytoplasm"/>
    <property type="evidence" value="ECO:0007669"/>
    <property type="project" value="TreeGrafter"/>
</dbReference>
<accession>A0A060SZG1</accession>
<sequence>MELKFEVVDVFARAPFEGNPLAIVQVPKGANLDQQTKQKIAKEFNLSETVFIHDNDDGSNQWTVDIFTPFSELPFAGHPTIGSVCFLSEKNSITSGTLNIKAGPIPFTYGPNGGLASIAHDVHIHDKVLSPSDFEQAGFSPEIVKVIPERVPVVSIVKGMTFAQVKLQSLEELALVKCPREDLSPRGLNASYCPEGSLVGAYFYVEQPSEGEVKKLRTRMVISDFEDPATGSAASALTSYLTLASGASGKTKFQLLQGVEMGRASYINIETTAEPSKITVVELGGHSRKFSSGTLLA</sequence>
<dbReference type="PANTHER" id="PTHR13774">
    <property type="entry name" value="PHENAZINE BIOSYNTHESIS PROTEIN"/>
    <property type="match status" value="1"/>
</dbReference>
<proteinExistence type="predicted"/>
<evidence type="ECO:0000313" key="2">
    <source>
        <dbReference type="EMBL" id="CDP33914.1"/>
    </source>
</evidence>
<reference evidence="2" key="1">
    <citation type="submission" date="2014-02" db="EMBL/GenBank/DDBJ databases">
        <authorList>
            <person name="Genoscope - CEA"/>
        </authorList>
    </citation>
    <scope>NUCLEOTIDE SEQUENCE</scope>
    <source>
        <strain evidence="2">LS3</strain>
    </source>
</reference>
<dbReference type="GO" id="GO:0016853">
    <property type="term" value="F:isomerase activity"/>
    <property type="evidence" value="ECO:0007669"/>
    <property type="project" value="TreeGrafter"/>
</dbReference>
<dbReference type="NCBIfam" id="TIGR00654">
    <property type="entry name" value="PhzF_family"/>
    <property type="match status" value="1"/>
</dbReference>
<protein>
    <submittedName>
        <fullName evidence="2">ARAD1C00462p</fullName>
    </submittedName>
</protein>
<name>A0A060SZG1_BLAAD</name>
<reference evidence="2" key="2">
    <citation type="submission" date="2014-06" db="EMBL/GenBank/DDBJ databases">
        <title>The complete genome of Blastobotrys (Arxula) adeninivorans LS3 - a yeast of biotechnological interest.</title>
        <authorList>
            <person name="Kunze G."/>
            <person name="Gaillardin C."/>
            <person name="Czernicka M."/>
            <person name="Durrens P."/>
            <person name="Martin T."/>
            <person name="Boer E."/>
            <person name="Gabaldon T."/>
            <person name="Cruz J."/>
            <person name="Talla E."/>
            <person name="Marck C."/>
            <person name="Goffeau A."/>
            <person name="Barbe V."/>
            <person name="Baret P."/>
            <person name="Baronian K."/>
            <person name="Beier S."/>
            <person name="Bleykasten C."/>
            <person name="Bode R."/>
            <person name="Casaregola S."/>
            <person name="Despons L."/>
            <person name="Fairhead C."/>
            <person name="Giersberg M."/>
            <person name="Gierski P."/>
            <person name="Hahnel U."/>
            <person name="Hartmann A."/>
            <person name="Jankowska D."/>
            <person name="Jubin C."/>
            <person name="Jung P."/>
            <person name="Lafontaine I."/>
            <person name="Leh-Louis V."/>
            <person name="Lemaire M."/>
            <person name="Marcet-Houben M."/>
            <person name="Mascher M."/>
            <person name="Morel G."/>
            <person name="Richard G.-F."/>
            <person name="Riechen J."/>
            <person name="Sacerdot C."/>
            <person name="Sarkar A."/>
            <person name="Savel G."/>
            <person name="Schacherer J."/>
            <person name="Sherman D."/>
            <person name="Straub M.-L."/>
            <person name="Stein N."/>
            <person name="Thierry A."/>
            <person name="Trautwein-Schult A."/>
            <person name="Westhof E."/>
            <person name="Worch S."/>
            <person name="Dujon B."/>
            <person name="Souciet J.-L."/>
            <person name="Wincker P."/>
            <person name="Scholz U."/>
            <person name="Neuveglise N."/>
        </authorList>
    </citation>
    <scope>NUCLEOTIDE SEQUENCE</scope>
    <source>
        <strain evidence="2">LS3</strain>
    </source>
</reference>
<dbReference type="EMBL" id="HG937693">
    <property type="protein sequence ID" value="CDP33914.1"/>
    <property type="molecule type" value="Genomic_DNA"/>
</dbReference>
<evidence type="ECO:0000256" key="1">
    <source>
        <dbReference type="PIRSR" id="PIRSR016184-1"/>
    </source>
</evidence>
<gene>
    <name evidence="2" type="ORF">GNLVRS02_ARAD1C00462g</name>
</gene>
<dbReference type="InterPro" id="IPR003719">
    <property type="entry name" value="Phenazine_PhzF-like"/>
</dbReference>